<protein>
    <submittedName>
        <fullName evidence="2">Uncharacterized protein</fullName>
    </submittedName>
</protein>
<reference evidence="2" key="5">
    <citation type="journal article" date="2021" name="G3 (Bethesda)">
        <title>Aegilops tauschii genome assembly Aet v5.0 features greater sequence contiguity and improved annotation.</title>
        <authorList>
            <person name="Wang L."/>
            <person name="Zhu T."/>
            <person name="Rodriguez J.C."/>
            <person name="Deal K.R."/>
            <person name="Dubcovsky J."/>
            <person name="McGuire P.E."/>
            <person name="Lux T."/>
            <person name="Spannagl M."/>
            <person name="Mayer K.F.X."/>
            <person name="Baldrich P."/>
            <person name="Meyers B.C."/>
            <person name="Huo N."/>
            <person name="Gu Y.Q."/>
            <person name="Zhou H."/>
            <person name="Devos K.M."/>
            <person name="Bennetzen J.L."/>
            <person name="Unver T."/>
            <person name="Budak H."/>
            <person name="Gulick P.J."/>
            <person name="Galiba G."/>
            <person name="Kalapos B."/>
            <person name="Nelson D.R."/>
            <person name="Li P."/>
            <person name="You F.M."/>
            <person name="Luo M.C."/>
            <person name="Dvorak J."/>
        </authorList>
    </citation>
    <scope>NUCLEOTIDE SEQUENCE [LARGE SCALE GENOMIC DNA]</scope>
    <source>
        <strain evidence="2">cv. AL8/78</strain>
    </source>
</reference>
<dbReference type="AlphaFoldDB" id="A0A453CVA8"/>
<accession>A0A453CVA8</accession>
<evidence type="ECO:0000256" key="1">
    <source>
        <dbReference type="SAM" id="MobiDB-lite"/>
    </source>
</evidence>
<dbReference type="Proteomes" id="UP000015105">
    <property type="component" value="Chromosome 2D"/>
</dbReference>
<organism evidence="2 3">
    <name type="scientific">Aegilops tauschii subsp. strangulata</name>
    <name type="common">Goatgrass</name>
    <dbReference type="NCBI Taxonomy" id="200361"/>
    <lineage>
        <taxon>Eukaryota</taxon>
        <taxon>Viridiplantae</taxon>
        <taxon>Streptophyta</taxon>
        <taxon>Embryophyta</taxon>
        <taxon>Tracheophyta</taxon>
        <taxon>Spermatophyta</taxon>
        <taxon>Magnoliopsida</taxon>
        <taxon>Liliopsida</taxon>
        <taxon>Poales</taxon>
        <taxon>Poaceae</taxon>
        <taxon>BOP clade</taxon>
        <taxon>Pooideae</taxon>
        <taxon>Triticodae</taxon>
        <taxon>Triticeae</taxon>
        <taxon>Triticinae</taxon>
        <taxon>Aegilops</taxon>
    </lineage>
</organism>
<dbReference type="EnsemblPlants" id="AET2Gv20974400.4">
    <property type="protein sequence ID" value="AET2Gv20974400.4"/>
    <property type="gene ID" value="AET2Gv20974400"/>
</dbReference>
<feature type="region of interest" description="Disordered" evidence="1">
    <location>
        <begin position="126"/>
        <end position="180"/>
    </location>
</feature>
<name>A0A453CVA8_AEGTS</name>
<sequence length="207" mass="23339">PPVRRTRSHAPEAELPSAPPPRPRDPPATGSSPEMSAAVPCSPLYSPVSFHLAHPPISLSPGRTGACHGLGSAPPSPENVVRHRFFDHNYRIKLPRLRSTHSRPPQPRLVVGRAERRLWPQDFRAPPAKVADRGRPMHERRRRPDSLHAIPISPETCSTSGRPMPERRRPRTRRRRVNCVPPSKQVYIFRAIPDYESDQTSDDSEDE</sequence>
<reference evidence="2" key="4">
    <citation type="submission" date="2019-03" db="UniProtKB">
        <authorList>
            <consortium name="EnsemblPlants"/>
        </authorList>
    </citation>
    <scope>IDENTIFICATION</scope>
</reference>
<feature type="compositionally biased region" description="Basic and acidic residues" evidence="1">
    <location>
        <begin position="130"/>
        <end position="146"/>
    </location>
</feature>
<reference evidence="3" key="2">
    <citation type="journal article" date="2017" name="Nat. Plants">
        <title>The Aegilops tauschii genome reveals multiple impacts of transposons.</title>
        <authorList>
            <person name="Zhao G."/>
            <person name="Zou C."/>
            <person name="Li K."/>
            <person name="Wang K."/>
            <person name="Li T."/>
            <person name="Gao L."/>
            <person name="Zhang X."/>
            <person name="Wang H."/>
            <person name="Yang Z."/>
            <person name="Liu X."/>
            <person name="Jiang W."/>
            <person name="Mao L."/>
            <person name="Kong X."/>
            <person name="Jiao Y."/>
            <person name="Jia J."/>
        </authorList>
    </citation>
    <scope>NUCLEOTIDE SEQUENCE [LARGE SCALE GENOMIC DNA]</scope>
    <source>
        <strain evidence="3">cv. AL8/78</strain>
    </source>
</reference>
<feature type="region of interest" description="Disordered" evidence="1">
    <location>
        <begin position="1"/>
        <end position="40"/>
    </location>
</feature>
<proteinExistence type="predicted"/>
<feature type="compositionally biased region" description="Basic residues" evidence="1">
    <location>
        <begin position="168"/>
        <end position="177"/>
    </location>
</feature>
<evidence type="ECO:0000313" key="2">
    <source>
        <dbReference type="EnsemblPlants" id="AET2Gv20974400.4"/>
    </source>
</evidence>
<reference evidence="3" key="1">
    <citation type="journal article" date="2014" name="Science">
        <title>Ancient hybridizations among the ancestral genomes of bread wheat.</title>
        <authorList>
            <consortium name="International Wheat Genome Sequencing Consortium,"/>
            <person name="Marcussen T."/>
            <person name="Sandve S.R."/>
            <person name="Heier L."/>
            <person name="Spannagl M."/>
            <person name="Pfeifer M."/>
            <person name="Jakobsen K.S."/>
            <person name="Wulff B.B."/>
            <person name="Steuernagel B."/>
            <person name="Mayer K.F."/>
            <person name="Olsen O.A."/>
        </authorList>
    </citation>
    <scope>NUCLEOTIDE SEQUENCE [LARGE SCALE GENOMIC DNA]</scope>
    <source>
        <strain evidence="3">cv. AL8/78</strain>
    </source>
</reference>
<keyword evidence="3" id="KW-1185">Reference proteome</keyword>
<dbReference type="Gramene" id="AET2Gv20974400.4">
    <property type="protein sequence ID" value="AET2Gv20974400.4"/>
    <property type="gene ID" value="AET2Gv20974400"/>
</dbReference>
<evidence type="ECO:0000313" key="3">
    <source>
        <dbReference type="Proteomes" id="UP000015105"/>
    </source>
</evidence>
<reference evidence="2" key="3">
    <citation type="journal article" date="2017" name="Nature">
        <title>Genome sequence of the progenitor of the wheat D genome Aegilops tauschii.</title>
        <authorList>
            <person name="Luo M.C."/>
            <person name="Gu Y.Q."/>
            <person name="Puiu D."/>
            <person name="Wang H."/>
            <person name="Twardziok S.O."/>
            <person name="Deal K.R."/>
            <person name="Huo N."/>
            <person name="Zhu T."/>
            <person name="Wang L."/>
            <person name="Wang Y."/>
            <person name="McGuire P.E."/>
            <person name="Liu S."/>
            <person name="Long H."/>
            <person name="Ramasamy R.K."/>
            <person name="Rodriguez J.C."/>
            <person name="Van S.L."/>
            <person name="Yuan L."/>
            <person name="Wang Z."/>
            <person name="Xia Z."/>
            <person name="Xiao L."/>
            <person name="Anderson O.D."/>
            <person name="Ouyang S."/>
            <person name="Liang Y."/>
            <person name="Zimin A.V."/>
            <person name="Pertea G."/>
            <person name="Qi P."/>
            <person name="Bennetzen J.L."/>
            <person name="Dai X."/>
            <person name="Dawson M.W."/>
            <person name="Muller H.G."/>
            <person name="Kugler K."/>
            <person name="Rivarola-Duarte L."/>
            <person name="Spannagl M."/>
            <person name="Mayer K.F.X."/>
            <person name="Lu F.H."/>
            <person name="Bevan M.W."/>
            <person name="Leroy P."/>
            <person name="Li P."/>
            <person name="You F.M."/>
            <person name="Sun Q."/>
            <person name="Liu Z."/>
            <person name="Lyons E."/>
            <person name="Wicker T."/>
            <person name="Salzberg S.L."/>
            <person name="Devos K.M."/>
            <person name="Dvorak J."/>
        </authorList>
    </citation>
    <scope>NUCLEOTIDE SEQUENCE [LARGE SCALE GENOMIC DNA]</scope>
    <source>
        <strain evidence="2">cv. AL8/78</strain>
    </source>
</reference>